<dbReference type="AlphaFoldDB" id="A0A1H5HLB9"/>
<feature type="transmembrane region" description="Helical" evidence="1">
    <location>
        <begin position="154"/>
        <end position="171"/>
    </location>
</feature>
<feature type="transmembrane region" description="Helical" evidence="1">
    <location>
        <begin position="12"/>
        <end position="33"/>
    </location>
</feature>
<gene>
    <name evidence="3" type="ORF">SAMN05444164_7544</name>
</gene>
<feature type="transmembrane region" description="Helical" evidence="1">
    <location>
        <begin position="97"/>
        <end position="119"/>
    </location>
</feature>
<dbReference type="EMBL" id="FNTH01000001">
    <property type="protein sequence ID" value="SEE28816.1"/>
    <property type="molecule type" value="Genomic_DNA"/>
</dbReference>
<feature type="transmembrane region" description="Helical" evidence="1">
    <location>
        <begin position="126"/>
        <end position="148"/>
    </location>
</feature>
<sequence>MTDTNAQHRTGIALVVAAAAAWSTAPFFTRLLHFDSWTILFWRGLFGGGAIALFLVATQGWRGARDLVVMPASGWLVAGLSTFGMVTFIPALQLTSVANVAILIAMQPFAAAAIARLWLGERARPGTLLASLVALAGVAITVSGAGGITDYRGISLACVMVLAISLMTVVIRRHKGTPMIAAAALSNFLGSAVSLPLGLGIGAVTGADLGVLAMFGACQVGLGLTLFTVGSRLLPSAQASLIATLETPLMPFWVWLAFAEVPSPRALIGGVLVMGAVVADIALSQQAQLARPAER</sequence>
<dbReference type="RefSeq" id="WP_092124727.1">
    <property type="nucleotide sequence ID" value="NZ_FNTH01000001.1"/>
</dbReference>
<dbReference type="OrthoDB" id="8690132at2"/>
<feature type="domain" description="EamA" evidence="2">
    <location>
        <begin position="152"/>
        <end position="278"/>
    </location>
</feature>
<dbReference type="Proteomes" id="UP000198992">
    <property type="component" value="Unassembled WGS sequence"/>
</dbReference>
<feature type="transmembrane region" description="Helical" evidence="1">
    <location>
        <begin position="69"/>
        <end position="91"/>
    </location>
</feature>
<dbReference type="Pfam" id="PF00892">
    <property type="entry name" value="EamA"/>
    <property type="match status" value="2"/>
</dbReference>
<dbReference type="InterPro" id="IPR037185">
    <property type="entry name" value="EmrE-like"/>
</dbReference>
<evidence type="ECO:0000259" key="2">
    <source>
        <dbReference type="Pfam" id="PF00892"/>
    </source>
</evidence>
<dbReference type="SUPFAM" id="SSF103481">
    <property type="entry name" value="Multidrug resistance efflux transporter EmrE"/>
    <property type="match status" value="2"/>
</dbReference>
<keyword evidence="1" id="KW-1133">Transmembrane helix</keyword>
<dbReference type="PANTHER" id="PTHR22911:SF135">
    <property type="entry name" value="BLR4310 PROTEIN"/>
    <property type="match status" value="1"/>
</dbReference>
<feature type="domain" description="EamA" evidence="2">
    <location>
        <begin position="10"/>
        <end position="142"/>
    </location>
</feature>
<keyword evidence="1" id="KW-0812">Transmembrane</keyword>
<organism evidence="3 4">
    <name type="scientific">Bradyrhizobium erythrophlei</name>
    <dbReference type="NCBI Taxonomy" id="1437360"/>
    <lineage>
        <taxon>Bacteria</taxon>
        <taxon>Pseudomonadati</taxon>
        <taxon>Pseudomonadota</taxon>
        <taxon>Alphaproteobacteria</taxon>
        <taxon>Hyphomicrobiales</taxon>
        <taxon>Nitrobacteraceae</taxon>
        <taxon>Bradyrhizobium</taxon>
    </lineage>
</organism>
<dbReference type="GO" id="GO:0016020">
    <property type="term" value="C:membrane"/>
    <property type="evidence" value="ECO:0007669"/>
    <property type="project" value="InterPro"/>
</dbReference>
<accession>A0A1H5HLB9</accession>
<evidence type="ECO:0000256" key="1">
    <source>
        <dbReference type="SAM" id="Phobius"/>
    </source>
</evidence>
<feature type="transmembrane region" description="Helical" evidence="1">
    <location>
        <begin position="39"/>
        <end position="57"/>
    </location>
</feature>
<name>A0A1H5HLB9_9BRAD</name>
<protein>
    <submittedName>
        <fullName evidence="3">EamA domain-containing membrane protein RarD</fullName>
    </submittedName>
</protein>
<feature type="transmembrane region" description="Helical" evidence="1">
    <location>
        <begin position="183"/>
        <end position="203"/>
    </location>
</feature>
<keyword evidence="1" id="KW-0472">Membrane</keyword>
<reference evidence="3 4" key="1">
    <citation type="submission" date="2016-10" db="EMBL/GenBank/DDBJ databases">
        <authorList>
            <person name="de Groot N.N."/>
        </authorList>
    </citation>
    <scope>NUCLEOTIDE SEQUENCE [LARGE SCALE GENOMIC DNA]</scope>
    <source>
        <strain evidence="3 4">MT12</strain>
    </source>
</reference>
<evidence type="ECO:0000313" key="4">
    <source>
        <dbReference type="Proteomes" id="UP000198992"/>
    </source>
</evidence>
<feature type="transmembrane region" description="Helical" evidence="1">
    <location>
        <begin position="209"/>
        <end position="229"/>
    </location>
</feature>
<dbReference type="PANTHER" id="PTHR22911">
    <property type="entry name" value="ACYL-MALONYL CONDENSING ENZYME-RELATED"/>
    <property type="match status" value="1"/>
</dbReference>
<dbReference type="InterPro" id="IPR000620">
    <property type="entry name" value="EamA_dom"/>
</dbReference>
<proteinExistence type="predicted"/>
<evidence type="ECO:0000313" key="3">
    <source>
        <dbReference type="EMBL" id="SEE28816.1"/>
    </source>
</evidence>